<evidence type="ECO:0000256" key="4">
    <source>
        <dbReference type="SAM" id="MobiDB-lite"/>
    </source>
</evidence>
<dbReference type="RefSeq" id="WP_097329211.1">
    <property type="nucleotide sequence ID" value="NZ_OBDY01000053.1"/>
</dbReference>
<dbReference type="InterPro" id="IPR015854">
    <property type="entry name" value="ABC_transpr_LolD-like"/>
</dbReference>
<accession>A0A285KQ97</accession>
<evidence type="ECO:0000259" key="5">
    <source>
        <dbReference type="PROSITE" id="PS50893"/>
    </source>
</evidence>
<evidence type="ECO:0000313" key="7">
    <source>
        <dbReference type="Proteomes" id="UP000219612"/>
    </source>
</evidence>
<protein>
    <submittedName>
        <fullName evidence="6">Putative ABC transport system ATP-binding protein</fullName>
    </submittedName>
</protein>
<dbReference type="InterPro" id="IPR003439">
    <property type="entry name" value="ABC_transporter-like_ATP-bd"/>
</dbReference>
<dbReference type="GO" id="GO:0016887">
    <property type="term" value="F:ATP hydrolysis activity"/>
    <property type="evidence" value="ECO:0007669"/>
    <property type="project" value="InterPro"/>
</dbReference>
<dbReference type="InterPro" id="IPR003593">
    <property type="entry name" value="AAA+_ATPase"/>
</dbReference>
<evidence type="ECO:0000256" key="2">
    <source>
        <dbReference type="ARBA" id="ARBA00022741"/>
    </source>
</evidence>
<dbReference type="PROSITE" id="PS00211">
    <property type="entry name" value="ABC_TRANSPORTER_1"/>
    <property type="match status" value="1"/>
</dbReference>
<dbReference type="OrthoDB" id="9802264at2"/>
<dbReference type="GO" id="GO:0005524">
    <property type="term" value="F:ATP binding"/>
    <property type="evidence" value="ECO:0007669"/>
    <property type="project" value="UniProtKB-KW"/>
</dbReference>
<dbReference type="PROSITE" id="PS50893">
    <property type="entry name" value="ABC_TRANSPORTER_2"/>
    <property type="match status" value="1"/>
</dbReference>
<dbReference type="GO" id="GO:0005886">
    <property type="term" value="C:plasma membrane"/>
    <property type="evidence" value="ECO:0007669"/>
    <property type="project" value="TreeGrafter"/>
</dbReference>
<dbReference type="SMART" id="SM00382">
    <property type="entry name" value="AAA"/>
    <property type="match status" value="1"/>
</dbReference>
<dbReference type="Proteomes" id="UP000219612">
    <property type="component" value="Unassembled WGS sequence"/>
</dbReference>
<keyword evidence="3 6" id="KW-0067">ATP-binding</keyword>
<comment type="similarity">
    <text evidence="1">Belongs to the ABC transporter superfamily.</text>
</comment>
<evidence type="ECO:0000313" key="6">
    <source>
        <dbReference type="EMBL" id="SNY74809.1"/>
    </source>
</evidence>
<sequence>MTTDPPPAAAGASPRGDAFRQSGAPSQAGDSLLEGHELLQLYAAPTGATQALRGVDVSVTGGRISAITGPSGSGKSTLLAVLALRERPAGGELRHRGRLVAGLSRRDLHRLRRREIGWVAQRPTHSLFPQLDARGQIAQMAQLRGVEVDIDAALAEVSLAERATAHPAVLSGGEQQRLAVVVAAVGPPALLVADEPTAELDDDSAALVLSLLRARADQGSAVVLATHDARAIAAADTVLRLRHGVLSGEHSAGEDHTATIDGLGRIQLPEEVLPLFPDGRVIVSLVDGHVELHPRTERA</sequence>
<dbReference type="AlphaFoldDB" id="A0A285KQ97"/>
<dbReference type="Pfam" id="PF00005">
    <property type="entry name" value="ABC_tran"/>
    <property type="match status" value="1"/>
</dbReference>
<reference evidence="6 7" key="1">
    <citation type="submission" date="2017-09" db="EMBL/GenBank/DDBJ databases">
        <authorList>
            <person name="Ehlers B."/>
            <person name="Leendertz F.H."/>
        </authorList>
    </citation>
    <scope>NUCLEOTIDE SEQUENCE [LARGE SCALE GENOMIC DNA]</scope>
    <source>
        <strain evidence="6 7">CGMCC 4.6857</strain>
    </source>
</reference>
<dbReference type="GO" id="GO:0022857">
    <property type="term" value="F:transmembrane transporter activity"/>
    <property type="evidence" value="ECO:0007669"/>
    <property type="project" value="TreeGrafter"/>
</dbReference>
<dbReference type="EMBL" id="OBDY01000053">
    <property type="protein sequence ID" value="SNY74809.1"/>
    <property type="molecule type" value="Genomic_DNA"/>
</dbReference>
<name>A0A285KQ97_9ACTN</name>
<feature type="region of interest" description="Disordered" evidence="4">
    <location>
        <begin position="1"/>
        <end position="30"/>
    </location>
</feature>
<dbReference type="InterPro" id="IPR017871">
    <property type="entry name" value="ABC_transporter-like_CS"/>
</dbReference>
<keyword evidence="7" id="KW-1185">Reference proteome</keyword>
<feature type="domain" description="ABC transporter" evidence="5">
    <location>
        <begin position="36"/>
        <end position="268"/>
    </location>
</feature>
<evidence type="ECO:0000256" key="3">
    <source>
        <dbReference type="ARBA" id="ARBA00022840"/>
    </source>
</evidence>
<dbReference type="Gene3D" id="3.40.50.300">
    <property type="entry name" value="P-loop containing nucleotide triphosphate hydrolases"/>
    <property type="match status" value="1"/>
</dbReference>
<dbReference type="InterPro" id="IPR027417">
    <property type="entry name" value="P-loop_NTPase"/>
</dbReference>
<organism evidence="6 7">
    <name type="scientific">Paractinoplanes atraurantiacus</name>
    <dbReference type="NCBI Taxonomy" id="1036182"/>
    <lineage>
        <taxon>Bacteria</taxon>
        <taxon>Bacillati</taxon>
        <taxon>Actinomycetota</taxon>
        <taxon>Actinomycetes</taxon>
        <taxon>Micromonosporales</taxon>
        <taxon>Micromonosporaceae</taxon>
        <taxon>Paractinoplanes</taxon>
    </lineage>
</organism>
<dbReference type="PANTHER" id="PTHR24220:SF689">
    <property type="entry name" value="LIPOPROTEIN-RELEASING SYSTEM ATP-BINDING PROTEIN LOLD"/>
    <property type="match status" value="1"/>
</dbReference>
<proteinExistence type="inferred from homology"/>
<dbReference type="PANTHER" id="PTHR24220">
    <property type="entry name" value="IMPORT ATP-BINDING PROTEIN"/>
    <property type="match status" value="1"/>
</dbReference>
<keyword evidence="2" id="KW-0547">Nucleotide-binding</keyword>
<evidence type="ECO:0000256" key="1">
    <source>
        <dbReference type="ARBA" id="ARBA00005417"/>
    </source>
</evidence>
<gene>
    <name evidence="6" type="ORF">SAMN05421748_15324</name>
</gene>
<dbReference type="SUPFAM" id="SSF52540">
    <property type="entry name" value="P-loop containing nucleoside triphosphate hydrolases"/>
    <property type="match status" value="1"/>
</dbReference>